<protein>
    <submittedName>
        <fullName evidence="1">Uncharacterized protein</fullName>
    </submittedName>
</protein>
<dbReference type="OrthoDB" id="8663464at2"/>
<gene>
    <name evidence="1" type="ORF">AWB76_03267</name>
</gene>
<reference evidence="2" key="1">
    <citation type="submission" date="2016-01" db="EMBL/GenBank/DDBJ databases">
        <authorList>
            <person name="Peeters Charlotte."/>
        </authorList>
    </citation>
    <scope>NUCLEOTIDE SEQUENCE [LARGE SCALE GENOMIC DNA]</scope>
</reference>
<evidence type="ECO:0000313" key="1">
    <source>
        <dbReference type="EMBL" id="SAK62552.1"/>
    </source>
</evidence>
<dbReference type="RefSeq" id="WP_061161088.1">
    <property type="nucleotide sequence ID" value="NZ_FCOI02000009.1"/>
</dbReference>
<dbReference type="AlphaFoldDB" id="A0A158AXJ7"/>
<name>A0A158AXJ7_9BURK</name>
<sequence>MQTDEIDDLLVDWYGWSSTYQGVAGYARTDATCRGFRISRQWDDLSDTVDAQLRESVGKIVEPIVERLDIRLRIAVNTAVRNFRAGRTVFRNPRYPETQDADYAKAKQVMRPQLAARNLVRGLVNPEKIS</sequence>
<accession>A0A158AXJ7</accession>
<dbReference type="Proteomes" id="UP000054624">
    <property type="component" value="Unassembled WGS sequence"/>
</dbReference>
<proteinExistence type="predicted"/>
<evidence type="ECO:0000313" key="2">
    <source>
        <dbReference type="Proteomes" id="UP000054624"/>
    </source>
</evidence>
<dbReference type="STRING" id="1777137.AWB76_03267"/>
<keyword evidence="2" id="KW-1185">Reference proteome</keyword>
<dbReference type="EMBL" id="FCOI02000009">
    <property type="protein sequence ID" value="SAK62552.1"/>
    <property type="molecule type" value="Genomic_DNA"/>
</dbReference>
<organism evidence="1 2">
    <name type="scientific">Caballeronia temeraria</name>
    <dbReference type="NCBI Taxonomy" id="1777137"/>
    <lineage>
        <taxon>Bacteria</taxon>
        <taxon>Pseudomonadati</taxon>
        <taxon>Pseudomonadota</taxon>
        <taxon>Betaproteobacteria</taxon>
        <taxon>Burkholderiales</taxon>
        <taxon>Burkholderiaceae</taxon>
        <taxon>Caballeronia</taxon>
    </lineage>
</organism>